<evidence type="ECO:0000313" key="2">
    <source>
        <dbReference type="EMBL" id="MEE6128098.1"/>
    </source>
</evidence>
<sequence>MKKQLLLFAFSALALTSCKDENLEAYDMEIMQGDWKEVKRELISGKDKTVLKTEVLTGCEAKNTLYLKTDYYVSYTAYTGTGTDCQLDTKTEGRYTYDAGTKVIGIKLGGEGSVDFKIEVLTSKDLKMVQQSGLMDMNGDKVPDYTYITYKR</sequence>
<feature type="domain" description="Lipocalin-like" evidence="1">
    <location>
        <begin position="31"/>
        <end position="127"/>
    </location>
</feature>
<evidence type="ECO:0000313" key="5">
    <source>
        <dbReference type="Proteomes" id="UP001350005"/>
    </source>
</evidence>
<reference evidence="4" key="1">
    <citation type="submission" date="2016-07" db="EMBL/GenBank/DDBJ databases">
        <authorList>
            <person name="Florea S."/>
            <person name="Webb J.S."/>
            <person name="Jaromczyk J."/>
            <person name="Schardl C.L."/>
        </authorList>
    </citation>
    <scope>NUCLEOTIDE SEQUENCE [LARGE SCALE GENOMIC DNA]</scope>
    <source>
        <strain evidence="4">CC-VM-7</strain>
    </source>
</reference>
<dbReference type="PROSITE" id="PS51257">
    <property type="entry name" value="PROKAR_LIPOPROTEIN"/>
    <property type="match status" value="1"/>
</dbReference>
<name>A0A1B8ZP02_9FLAO</name>
<organism evidence="3 4">
    <name type="scientific">Chryseobacterium arthrosphaerae</name>
    <dbReference type="NCBI Taxonomy" id="651561"/>
    <lineage>
        <taxon>Bacteria</taxon>
        <taxon>Pseudomonadati</taxon>
        <taxon>Bacteroidota</taxon>
        <taxon>Flavobacteriia</taxon>
        <taxon>Flavobacteriales</taxon>
        <taxon>Weeksellaceae</taxon>
        <taxon>Chryseobacterium group</taxon>
        <taxon>Chryseobacterium</taxon>
    </lineage>
</organism>
<accession>A0A1B8ZP02</accession>
<gene>
    <name evidence="3" type="ORF">BBI00_02615</name>
    <name evidence="2" type="ORF">V2E39_11955</name>
</gene>
<dbReference type="OrthoDB" id="1272282at2"/>
<evidence type="ECO:0000313" key="4">
    <source>
        <dbReference type="Proteomes" id="UP000093432"/>
    </source>
</evidence>
<dbReference type="Proteomes" id="UP001350005">
    <property type="component" value="Unassembled WGS sequence"/>
</dbReference>
<reference evidence="2 5" key="3">
    <citation type="submission" date="2024-01" db="EMBL/GenBank/DDBJ databases">
        <title>Whole genome of Chryseobacterium arthrosphaerae NNCa 2741.</title>
        <authorList>
            <person name="Boriskina E.V."/>
            <person name="Gordinskaya N.A."/>
            <person name="Kropotov V.S."/>
            <person name="Alekseeva A.E."/>
            <person name="Makhova M.A."/>
            <person name="Kryazhev D.V."/>
            <person name="Shkurkina I.S."/>
        </authorList>
    </citation>
    <scope>NUCLEOTIDE SEQUENCE [LARGE SCALE GENOMIC DNA]</scope>
    <source>
        <strain evidence="2 5">NNCa 2741</strain>
    </source>
</reference>
<dbReference type="Proteomes" id="UP000093432">
    <property type="component" value="Unassembled WGS sequence"/>
</dbReference>
<comment type="caution">
    <text evidence="3">The sequence shown here is derived from an EMBL/GenBank/DDBJ whole genome shotgun (WGS) entry which is preliminary data.</text>
</comment>
<dbReference type="EMBL" id="JAZGJU010000023">
    <property type="protein sequence ID" value="MEE6128098.1"/>
    <property type="molecule type" value="Genomic_DNA"/>
</dbReference>
<keyword evidence="5" id="KW-1185">Reference proteome</keyword>
<proteinExistence type="predicted"/>
<evidence type="ECO:0000259" key="1">
    <source>
        <dbReference type="Pfam" id="PF13648"/>
    </source>
</evidence>
<dbReference type="RefSeq" id="WP_065397308.1">
    <property type="nucleotide sequence ID" value="NZ_JAKYXH010000005.1"/>
</dbReference>
<dbReference type="EMBL" id="MAYG01000001">
    <property type="protein sequence ID" value="OCA73300.1"/>
    <property type="molecule type" value="Genomic_DNA"/>
</dbReference>
<evidence type="ECO:0000313" key="3">
    <source>
        <dbReference type="EMBL" id="OCA73300.1"/>
    </source>
</evidence>
<dbReference type="AlphaFoldDB" id="A0A1B8ZP02"/>
<protein>
    <submittedName>
        <fullName evidence="2">Lipocalin family protein</fullName>
    </submittedName>
</protein>
<dbReference type="STRING" id="651561.BBI00_02615"/>
<reference evidence="3" key="2">
    <citation type="submission" date="2016-07" db="EMBL/GenBank/DDBJ databases">
        <authorList>
            <person name="Jeong J.-J."/>
            <person name="Kim D.W."/>
            <person name="Sang M.K."/>
            <person name="Choi I.-G."/>
            <person name="Kim K.D."/>
        </authorList>
    </citation>
    <scope>NUCLEOTIDE SEQUENCE</scope>
    <source>
        <strain evidence="3">CC-VM-7</strain>
    </source>
</reference>
<dbReference type="InterPro" id="IPR024311">
    <property type="entry name" value="Lipocalin-like"/>
</dbReference>
<dbReference type="Pfam" id="PF13648">
    <property type="entry name" value="Lipocalin_4"/>
    <property type="match status" value="1"/>
</dbReference>